<accession>A0A0N4VCZ2</accession>
<keyword evidence="4" id="KW-1185">Reference proteome</keyword>
<gene>
    <name evidence="3" type="ORF">EVEC_LOCUS7939</name>
</gene>
<feature type="region of interest" description="Disordered" evidence="2">
    <location>
        <begin position="501"/>
        <end position="527"/>
    </location>
</feature>
<name>A0A0N4VCZ2_ENTVE</name>
<evidence type="ECO:0000313" key="5">
    <source>
        <dbReference type="WBParaSite" id="EVEC_0000845501-mRNA-1"/>
    </source>
</evidence>
<dbReference type="EMBL" id="UXUI01009173">
    <property type="protein sequence ID" value="VDD93188.1"/>
    <property type="molecule type" value="Genomic_DNA"/>
</dbReference>
<feature type="region of interest" description="Disordered" evidence="2">
    <location>
        <begin position="760"/>
        <end position="789"/>
    </location>
</feature>
<evidence type="ECO:0000313" key="3">
    <source>
        <dbReference type="EMBL" id="VDD93188.1"/>
    </source>
</evidence>
<sequence length="2744" mass="324370">MGEYDCIEEYKEGQQVDEEKSSHNETFISVDVTRKNGRRVEGTRGRSLQEHATALARYLAQRRKEQEGDELTTPRAEIAIHTVSPHKVIQVSNLPRHSQVHIEENKEESEQLEEEEQAKIYEEIEEEMREIPHPLHARVNKTKHLSDLLRLLRAYKNRKPPKNSKLQRPSQDKKFIKILKVPTISFVKMDDLVPFPQGTEMRSTGFATITQPKEISEEKEFAPSTTDTFSTGRDKNYFYTNSLQDPQRNNYIGNNLPPVETNNYQIEETETKNNLPYGIRTFPSAPFPLTPVRPYAARPIYPYFQQENLINFKPTTPIFRDPRFLPSLELTATSVDSRNKERVEMPFRQPRISEGYYPAEPEVGNPIQYNIRYYPKINYYDQYEAQYPSKPLFGMMPQIPLNDAYTSTGQEKTPFAAYPGGFYRLRDPNAYPQIEGLRQRYGSLQGEIGTGAETMISPLKESGVKNDYNFQERIENPMPAFFSKLENRDQAKTRMISKNPEEYSESISPFNTETPLQVPPSTKGKDLDEKTLLEASIYSDYLKRHLRNERKPFGKKLAALHQNLQLSYPRSRLRQITSLDTPRTYARNAVPLTELYHPSSKIFMEDTEPGILVHKAGIRGLRDLQVPLQRINNKITIFQQKANKLSSAQHNRLSYKRRKLIAKNVNKRDSRETAGGVSPSEVNKMRYKAEKLYNRQRLLRPAVQMRTEYENQKTPFPNIYKSNQRLDLSKTLKARYLQPTISTLEQKSISIFAKEPNVRQKPITSKEKKVQHLHSKKVNSPLPALGDRNLGGQPRISEMKEVERNQKVATNFLHDNGRAKIRRGVSNTPYLLPTRPTYLYASDSLPRKGVQAQIMSPIMTYAQQQTLLKQPLQKSYTEEEGLTHPSKIQIAADQERIKRQKAGNITTDKVSAELPSTQQITFPQSANQEWTTGQYEKRRNKPWKVQIAAHYGVPPQVKVETPALRTEQRKKPTVWSNYVGGPKSFETAEYIGNLATLSKQGAETLPGSRTTNYSPYTSYSTTPVSNLSKEKKNNENRSLYPVSREEVPAMQRLYELYRPWNGANYYHYYGAGVPYTYQNIQYTKPSVEYLDQKGKQIGNINARFFGSPVSQVAIDKAVMSGQAKGQKRLIFDGNQKESIAAQRNWHDVSKVTDGTAGEKAQNSGGKANSGYNFFRYTHSTKSNHIYSQPRNTKLTVRKQELSASIPRRVGFVQKPRYRQYFLPVSPFEAAQHYNEAKVTGKRLVPTKMHFTPSQNVDRTTEVIRNPDFSDYDAIRKKVFNVRNQKTLQLTPASELGSHYKRNFDSKIKSKFLSNSTLIAAQKIAKLLRVLPKKILIPYRKYKVGSHQSRKEMSFFDKTSESPRNQQISTSPDLIIQHLKTANDVLPGESDRKNKKAAKLWGGSVYRAVPNRTFLSYTVPQKVPKARMIERFKKLWSVEYGINSADDNAQIPLRRRILNRSFFQKPVQKIFCGLNNGSAASKIYFSNDSSQDKQSAFDSKISDLRRTRKTMMPTVGIKKGQEKQQASANTAFHRNLKNMRRRFFRWNLHEARESPFYLGNINKVRLKEKAAEKAAGTYVQKAILRNGPLITQAPFRYSRLSQTQTVEKAKLLKNKVNQRKKIHVWKKKRNKKISSIRRIREKETLRTFMARNTNLEHPVRDLANRRRVQSFGAIKILKNLRMGLPTGYYSTRQGLTGMNLFSLSKRRKEKSNLHIKKNQHAYSSVYQSSSTGYLRRRSAQDQSVARQNYYHVTRSNKFKMKSSEQQMQRSRLLSSNTFGKSEGEKTFKKNFRQAEMRKDYQSLKKLLSTYTDVSNEFLDDDSLNTLASAALEKYSDAKISKRRAERKLSIYTRKKAEFWNVTKESELSKKEVISQLEKDFQLISKAVLQRGVSSRKSLQKTMRKATERQIRDNIRKQTMKKEAEKQVVKKKIKKWKMKNTEKRLFRTQVQQKQLHMQENAFKKNIARIALEQLSKRNTWQSTVENRRENKARRTSTRKMEMMRRYIEHQRTSKEVKGQIMRNKVEKWMIKKKSGALITKKVMKQIIEKVEQQLVRKEVEEQLMKKSTERSTMKNKIGKQVMKKEIKERKITTKMQMRATRVKMERQLAQKNTQKEIIKEKTKELRISKAEQRMISKAIKKQIMKKKTVEQMTLRKMEEETVRKRTEDQIANKNIRATMRNMAQQMNRRKIEKQIKRKIEEQLMKKEKEERLMRNLWGRAIKRTIERRIIKKVKEEMKIKKKTEKQLTKRGREEQITRKEMKEQVTQKKMGQQILKLRMDKQMTKRKSEEQWIRKKTEERVKRRLEAKKIKKKEKILEKKFEKQLTRRKIEELITGNKGQIIRDRVEEQILKKKTQEQTTRNLRKQVMWWKVENQIIKGKVGKQLKRKTVEKEVMRGEMEKEAIKNKKESTFRKYIEEQMINGEVKERLLRRRMEKQIVRKTMHKINRKNKKMQRIKSKLKEEIIKRKVEEQMVRKKLEKRVVMNMKEKMVRREMEKRILKWKVMEQIIIKEIREQLMRKKEEEEVIRRRILELITRNRMEEKILRRKMEEQILKKKVEEQVIWKKVVEQMMRNRREEQMMRKKIERQVLTTMGEETIRREMERRVLKWKIKEQVIRNEIREQLMRKKEEEEMVRRRIMELIMRKRKEEQIFIKNMEEQIKKKKLEEQVIRKRMLEQIMKSKFVEQVMRKKMEKWMLTETEEEMIRKKLNTRTLKWKMKEHLMKKKIEGQLMNRKKKEEEMIRRME</sequence>
<organism evidence="5">
    <name type="scientific">Enterobius vermicularis</name>
    <name type="common">Human pinworm</name>
    <dbReference type="NCBI Taxonomy" id="51028"/>
    <lineage>
        <taxon>Eukaryota</taxon>
        <taxon>Metazoa</taxon>
        <taxon>Ecdysozoa</taxon>
        <taxon>Nematoda</taxon>
        <taxon>Chromadorea</taxon>
        <taxon>Rhabditida</taxon>
        <taxon>Spirurina</taxon>
        <taxon>Oxyuridomorpha</taxon>
        <taxon>Oxyuroidea</taxon>
        <taxon>Oxyuridae</taxon>
        <taxon>Enterobius</taxon>
    </lineage>
</organism>
<feature type="coiled-coil region" evidence="1">
    <location>
        <begin position="2038"/>
        <end position="2074"/>
    </location>
</feature>
<feature type="compositionally biased region" description="Basic and acidic residues" evidence="2">
    <location>
        <begin position="8"/>
        <end position="22"/>
    </location>
</feature>
<evidence type="ECO:0000256" key="1">
    <source>
        <dbReference type="SAM" id="Coils"/>
    </source>
</evidence>
<feature type="coiled-coil region" evidence="1">
    <location>
        <begin position="2615"/>
        <end position="2671"/>
    </location>
</feature>
<feature type="region of interest" description="Disordered" evidence="2">
    <location>
        <begin position="1002"/>
        <end position="1038"/>
    </location>
</feature>
<feature type="region of interest" description="Disordered" evidence="2">
    <location>
        <begin position="1"/>
        <end position="22"/>
    </location>
</feature>
<keyword evidence="1" id="KW-0175">Coiled coil</keyword>
<reference evidence="3 4" key="2">
    <citation type="submission" date="2018-10" db="EMBL/GenBank/DDBJ databases">
        <authorList>
            <consortium name="Pathogen Informatics"/>
        </authorList>
    </citation>
    <scope>NUCLEOTIDE SEQUENCE [LARGE SCALE GENOMIC DNA]</scope>
</reference>
<feature type="compositionally biased region" description="Polar residues" evidence="2">
    <location>
        <begin position="505"/>
        <end position="515"/>
    </location>
</feature>
<protein>
    <submittedName>
        <fullName evidence="5">DRBM domain-containing protein</fullName>
    </submittedName>
</protein>
<feature type="compositionally biased region" description="Low complexity" evidence="2">
    <location>
        <begin position="1008"/>
        <end position="1026"/>
    </location>
</feature>
<evidence type="ECO:0000256" key="2">
    <source>
        <dbReference type="SAM" id="MobiDB-lite"/>
    </source>
</evidence>
<reference evidence="5" key="1">
    <citation type="submission" date="2017-02" db="UniProtKB">
        <authorList>
            <consortium name="WormBaseParasite"/>
        </authorList>
    </citation>
    <scope>IDENTIFICATION</scope>
</reference>
<dbReference type="WBParaSite" id="EVEC_0000845501-mRNA-1">
    <property type="protein sequence ID" value="EVEC_0000845501-mRNA-1"/>
    <property type="gene ID" value="EVEC_0000845501"/>
</dbReference>
<evidence type="ECO:0000313" key="4">
    <source>
        <dbReference type="Proteomes" id="UP000274131"/>
    </source>
</evidence>
<dbReference type="Proteomes" id="UP000274131">
    <property type="component" value="Unassembled WGS sequence"/>
</dbReference>
<proteinExistence type="predicted"/>
<feature type="coiled-coil region" evidence="1">
    <location>
        <begin position="2187"/>
        <end position="2248"/>
    </location>
</feature>